<protein>
    <submittedName>
        <fullName evidence="3">Axonemal dynein light chain domain containing 1</fullName>
    </submittedName>
</protein>
<dbReference type="Ensembl" id="ENSCSET00000026025.1">
    <property type="protein sequence ID" value="ENSCSEP00000025688.1"/>
    <property type="gene ID" value="ENSCSEG00000016400.1"/>
</dbReference>
<dbReference type="FunCoup" id="A0A3P8WE06">
    <property type="interactions" value="185"/>
</dbReference>
<dbReference type="InterPro" id="IPR052845">
    <property type="entry name" value="Axonemal_dynein_LC_domain"/>
</dbReference>
<evidence type="ECO:0000313" key="3">
    <source>
        <dbReference type="Ensembl" id="ENSCSEP00000025688.1"/>
    </source>
</evidence>
<evidence type="ECO:0000256" key="1">
    <source>
        <dbReference type="SAM" id="Coils"/>
    </source>
</evidence>
<sequence length="1017" mass="115978">MSAPETRVSSAPGSWRPRPTLEHRELSLETPAESRNTRLPPFNDQVIPDELLLSLSSTVCNRSSVGHTAHQRQCKDCGLRRPDPVWHRPCGRRKYRHFLEQPTSLSGAGRDISFLCDAMVSAKKTTHLPPLTDRNTSDLQDLSISECLIPEEYRVVKNEGLRSLELFEDAFTVQLQDDQHKLRVFPSLRPSGRQEAVQLMRMMDDMLEKAGVDQQGEELTQLSQMEGLLELVQAEQNIYNIVFHEAIRQVSVGCAERGQLLAKLRQRYQSLLERIPRRLKALHTEALAQRALDRRLTEEIHHIKDNFQQLSMELSRIRDHDVFVSQQTELAHEHLTDELQQAQTSSDVVQGYHELYELQRSRLEAQLLQTTAERDSWSQLTYSLALKVINMKKLELVRRLHLHEQSWFRTAENCVFYLTSKDTEDMNIIMELTDHWTEQLGAFMAQMKKMENIQCEEMNIIQKGIKKMIAICSAENRSHDPKEVKDTLEGVHADLKKWSRMLTELSEHYEGEELFCRQQTLEELGQVQERWLNMSLQLLGRHRGPNGEAPESEQVQKDLVRVLSELLKQLDTQASGENGTYGRVMSLLGSMDSWVSKVNAVNYQTDTMSASDWLQLEKDLCSWQSSAEEVSQNISSKKTKEGESDGSKHTPNIHTETEEVVDRVKEFITNLYKFTDGDNHRLTEEVRSIHTAQTRWMFNLLLLMVPDHCEEQDHDPLNISNVSVKTLEAEAKLLSDKVESFSGIITSVYKLVMEQQTLSHQTENDDEMDECRKLQNESTDWTETCVILLSGFKGDNVEVQPVTSSRSYISALPGDGSQTSEKGDLSVDPLTSTEDKDKTEAELRNSKSEEHEKLHRGTCEEELSVGESAVLKFIDYDGNIAQRSLDESSIHLSETGELVVSAATEDTQTAFSDLNTITLLQQELHDSELRLQKTEQRALKAEEDLQAAMEKILELEKQLKGRPSLEFKSDDETKKTPTPPPLSPSPPPPPPAAVHQHPPKKTNPEGRSTNSKRAKKR</sequence>
<keyword evidence="1" id="KW-0175">Coiled coil</keyword>
<dbReference type="OMA" id="KKECYEW"/>
<feature type="region of interest" description="Disordered" evidence="2">
    <location>
        <begin position="632"/>
        <end position="653"/>
    </location>
</feature>
<organism evidence="3 4">
    <name type="scientific">Cynoglossus semilaevis</name>
    <name type="common">Tongue sole</name>
    <dbReference type="NCBI Taxonomy" id="244447"/>
    <lineage>
        <taxon>Eukaryota</taxon>
        <taxon>Metazoa</taxon>
        <taxon>Chordata</taxon>
        <taxon>Craniata</taxon>
        <taxon>Vertebrata</taxon>
        <taxon>Euteleostomi</taxon>
        <taxon>Actinopterygii</taxon>
        <taxon>Neopterygii</taxon>
        <taxon>Teleostei</taxon>
        <taxon>Neoteleostei</taxon>
        <taxon>Acanthomorphata</taxon>
        <taxon>Carangaria</taxon>
        <taxon>Pleuronectiformes</taxon>
        <taxon>Pleuronectoidei</taxon>
        <taxon>Cynoglossidae</taxon>
        <taxon>Cynoglossinae</taxon>
        <taxon>Cynoglossus</taxon>
    </lineage>
</organism>
<dbReference type="Proteomes" id="UP000265120">
    <property type="component" value="Chromosome 2"/>
</dbReference>
<feature type="compositionally biased region" description="Pro residues" evidence="2">
    <location>
        <begin position="977"/>
        <end position="992"/>
    </location>
</feature>
<evidence type="ECO:0000256" key="2">
    <source>
        <dbReference type="SAM" id="MobiDB-lite"/>
    </source>
</evidence>
<reference evidence="3" key="3">
    <citation type="submission" date="2025-09" db="UniProtKB">
        <authorList>
            <consortium name="Ensembl"/>
        </authorList>
    </citation>
    <scope>IDENTIFICATION</scope>
</reference>
<dbReference type="PANTHER" id="PTHR23052:SF1">
    <property type="entry name" value="AXONEMAL DYNEIN LIGHT CHAIN DOMAIN-CONTAINING PROTEIN 1"/>
    <property type="match status" value="1"/>
</dbReference>
<dbReference type="PANTHER" id="PTHR23052">
    <property type="entry name" value="AXONEMAL DYNEIN LIGHT CHAIN DOMAIN-CONTAINING PROTEIN 1"/>
    <property type="match status" value="1"/>
</dbReference>
<dbReference type="AlphaFoldDB" id="A0A3P8WE06"/>
<name>A0A3P8WE06_CYNSE</name>
<keyword evidence="4" id="KW-1185">Reference proteome</keyword>
<feature type="compositionally biased region" description="Basic and acidic residues" evidence="2">
    <location>
        <begin position="638"/>
        <end position="648"/>
    </location>
</feature>
<accession>A0A3P8WE06</accession>
<feature type="compositionally biased region" description="Basic and acidic residues" evidence="2">
    <location>
        <begin position="833"/>
        <end position="857"/>
    </location>
</feature>
<dbReference type="STRING" id="244447.ENSCSEP00000025688"/>
<feature type="region of interest" description="Disordered" evidence="2">
    <location>
        <begin position="1"/>
        <end position="23"/>
    </location>
</feature>
<feature type="region of interest" description="Disordered" evidence="2">
    <location>
        <begin position="958"/>
        <end position="1017"/>
    </location>
</feature>
<dbReference type="InParanoid" id="A0A3P8WE06"/>
<feature type="compositionally biased region" description="Basic and acidic residues" evidence="2">
    <location>
        <begin position="958"/>
        <end position="975"/>
    </location>
</feature>
<dbReference type="GeneTree" id="ENSGT00390000005554"/>
<feature type="region of interest" description="Disordered" evidence="2">
    <location>
        <begin position="808"/>
        <end position="857"/>
    </location>
</feature>
<proteinExistence type="predicted"/>
<feature type="coiled-coil region" evidence="1">
    <location>
        <begin position="917"/>
        <end position="958"/>
    </location>
</feature>
<reference evidence="3" key="2">
    <citation type="submission" date="2025-08" db="UniProtKB">
        <authorList>
            <consortium name="Ensembl"/>
        </authorList>
    </citation>
    <scope>IDENTIFICATION</scope>
</reference>
<reference evidence="3 4" key="1">
    <citation type="journal article" date="2014" name="Nat. Genet.">
        <title>Whole-genome sequence of a flatfish provides insights into ZW sex chromosome evolution and adaptation to a benthic lifestyle.</title>
        <authorList>
            <person name="Chen S."/>
            <person name="Zhang G."/>
            <person name="Shao C."/>
            <person name="Huang Q."/>
            <person name="Liu G."/>
            <person name="Zhang P."/>
            <person name="Song W."/>
            <person name="An N."/>
            <person name="Chalopin D."/>
            <person name="Volff J.N."/>
            <person name="Hong Y."/>
            <person name="Li Q."/>
            <person name="Sha Z."/>
            <person name="Zhou H."/>
            <person name="Xie M."/>
            <person name="Yu Q."/>
            <person name="Liu Y."/>
            <person name="Xiang H."/>
            <person name="Wang N."/>
            <person name="Wu K."/>
            <person name="Yang C."/>
            <person name="Zhou Q."/>
            <person name="Liao X."/>
            <person name="Yang L."/>
            <person name="Hu Q."/>
            <person name="Zhang J."/>
            <person name="Meng L."/>
            <person name="Jin L."/>
            <person name="Tian Y."/>
            <person name="Lian J."/>
            <person name="Yang J."/>
            <person name="Miao G."/>
            <person name="Liu S."/>
            <person name="Liang Z."/>
            <person name="Yan F."/>
            <person name="Li Y."/>
            <person name="Sun B."/>
            <person name="Zhang H."/>
            <person name="Zhang J."/>
            <person name="Zhu Y."/>
            <person name="Du M."/>
            <person name="Zhao Y."/>
            <person name="Schartl M."/>
            <person name="Tang Q."/>
            <person name="Wang J."/>
        </authorList>
    </citation>
    <scope>NUCLEOTIDE SEQUENCE</scope>
</reference>
<evidence type="ECO:0000313" key="4">
    <source>
        <dbReference type="Proteomes" id="UP000265120"/>
    </source>
</evidence>